<organism evidence="3 4">
    <name type="scientific">Streptosporangium vulgare</name>
    <dbReference type="NCBI Taxonomy" id="46190"/>
    <lineage>
        <taxon>Bacteria</taxon>
        <taxon>Bacillati</taxon>
        <taxon>Actinomycetota</taxon>
        <taxon>Actinomycetes</taxon>
        <taxon>Streptosporangiales</taxon>
        <taxon>Streptosporangiaceae</taxon>
        <taxon>Streptosporangium</taxon>
    </lineage>
</organism>
<sequence>MDVIGMIDKVRDAATVKRVFGEPITQGGVTVIPVARVGAGGGGGGGKQEGGEKPGEGSGGGFGVSATAVGVFVVKDGQVSWQPAIDYDKLIVGGQVVVIVALLTLRAFARRRARRS</sequence>
<reference evidence="3 4" key="1">
    <citation type="submission" date="2024-09" db="EMBL/GenBank/DDBJ databases">
        <authorList>
            <person name="Sun Q."/>
            <person name="Mori K."/>
        </authorList>
    </citation>
    <scope>NUCLEOTIDE SEQUENCE [LARGE SCALE GENOMIC DNA]</scope>
    <source>
        <strain evidence="3 4">JCM 3028</strain>
    </source>
</reference>
<keyword evidence="4" id="KW-1185">Reference proteome</keyword>
<keyword evidence="2" id="KW-0812">Transmembrane</keyword>
<accession>A0ABV5T897</accession>
<comment type="caution">
    <text evidence="3">The sequence shown here is derived from an EMBL/GenBank/DDBJ whole genome shotgun (WGS) entry which is preliminary data.</text>
</comment>
<proteinExistence type="predicted"/>
<name>A0ABV5T897_9ACTN</name>
<gene>
    <name evidence="3" type="ORF">ACFFRH_03775</name>
</gene>
<keyword evidence="2" id="KW-0472">Membrane</keyword>
<feature type="region of interest" description="Disordered" evidence="1">
    <location>
        <begin position="40"/>
        <end position="61"/>
    </location>
</feature>
<keyword evidence="2" id="KW-1133">Transmembrane helix</keyword>
<evidence type="ECO:0000313" key="3">
    <source>
        <dbReference type="EMBL" id="MFB9674596.1"/>
    </source>
</evidence>
<evidence type="ECO:0000313" key="4">
    <source>
        <dbReference type="Proteomes" id="UP001589610"/>
    </source>
</evidence>
<dbReference type="Proteomes" id="UP001589610">
    <property type="component" value="Unassembled WGS sequence"/>
</dbReference>
<dbReference type="Pfam" id="PF09579">
    <property type="entry name" value="Spore_YtfJ"/>
    <property type="match status" value="1"/>
</dbReference>
<dbReference type="RefSeq" id="WP_386154107.1">
    <property type="nucleotide sequence ID" value="NZ_JBHMBS010000001.1"/>
</dbReference>
<dbReference type="EMBL" id="JBHMBS010000001">
    <property type="protein sequence ID" value="MFB9674596.1"/>
    <property type="molecule type" value="Genomic_DNA"/>
</dbReference>
<evidence type="ECO:0000256" key="1">
    <source>
        <dbReference type="SAM" id="MobiDB-lite"/>
    </source>
</evidence>
<evidence type="ECO:0000256" key="2">
    <source>
        <dbReference type="SAM" id="Phobius"/>
    </source>
</evidence>
<protein>
    <submittedName>
        <fullName evidence="3">Spore germination protein GerW family protein</fullName>
    </submittedName>
</protein>
<dbReference type="InterPro" id="IPR014229">
    <property type="entry name" value="Spore_YtfJ"/>
</dbReference>
<feature type="transmembrane region" description="Helical" evidence="2">
    <location>
        <begin position="90"/>
        <end position="109"/>
    </location>
</feature>